<dbReference type="Proteomes" id="UP001265700">
    <property type="component" value="Unassembled WGS sequence"/>
</dbReference>
<comment type="caution">
    <text evidence="8">The sequence shown here is derived from an EMBL/GenBank/DDBJ whole genome shotgun (WGS) entry which is preliminary data.</text>
</comment>
<keyword evidence="9" id="KW-1185">Reference proteome</keyword>
<keyword evidence="5" id="KW-0210">Decarboxylase</keyword>
<dbReference type="SUPFAM" id="SSF158694">
    <property type="entry name" value="UraD-Like"/>
    <property type="match status" value="1"/>
</dbReference>
<dbReference type="InterPro" id="IPR018020">
    <property type="entry name" value="OHCU_decarboxylase"/>
</dbReference>
<dbReference type="PANTHER" id="PTHR43466">
    <property type="entry name" value="2-OXO-4-HYDROXY-4-CARBOXY-5-UREIDOIMIDAZOLINE DECARBOXYLASE-RELATED"/>
    <property type="match status" value="1"/>
</dbReference>
<dbReference type="Pfam" id="PF09349">
    <property type="entry name" value="OHCU_decarbox"/>
    <property type="match status" value="1"/>
</dbReference>
<name>A0ABU1WJ07_9BURK</name>
<dbReference type="EMBL" id="JAVDWU010000002">
    <property type="protein sequence ID" value="MDR7149034.1"/>
    <property type="molecule type" value="Genomic_DNA"/>
</dbReference>
<evidence type="ECO:0000256" key="5">
    <source>
        <dbReference type="ARBA" id="ARBA00022793"/>
    </source>
</evidence>
<dbReference type="GO" id="GO:0051997">
    <property type="term" value="F:2-oxo-4-hydroxy-4-carboxy-5-ureidoimidazoline decarboxylase activity"/>
    <property type="evidence" value="ECO:0007669"/>
    <property type="project" value="UniProtKB-EC"/>
</dbReference>
<reference evidence="8 9" key="1">
    <citation type="submission" date="2023-07" db="EMBL/GenBank/DDBJ databases">
        <title>Sorghum-associated microbial communities from plants grown in Nebraska, USA.</title>
        <authorList>
            <person name="Schachtman D."/>
        </authorList>
    </citation>
    <scope>NUCLEOTIDE SEQUENCE [LARGE SCALE GENOMIC DNA]</scope>
    <source>
        <strain evidence="8 9">4249</strain>
    </source>
</reference>
<dbReference type="NCBIfam" id="TIGR03164">
    <property type="entry name" value="UHCUDC"/>
    <property type="match status" value="1"/>
</dbReference>
<protein>
    <recommendedName>
        <fullName evidence="3">2-oxo-4-hydroxy-4-carboxy-5-ureidoimidazoline decarboxylase</fullName>
        <ecNumber evidence="3">4.1.1.97</ecNumber>
    </recommendedName>
</protein>
<evidence type="ECO:0000256" key="6">
    <source>
        <dbReference type="ARBA" id="ARBA00023239"/>
    </source>
</evidence>
<organism evidence="8 9">
    <name type="scientific">Hydrogenophaga palleronii</name>
    <dbReference type="NCBI Taxonomy" id="65655"/>
    <lineage>
        <taxon>Bacteria</taxon>
        <taxon>Pseudomonadati</taxon>
        <taxon>Pseudomonadota</taxon>
        <taxon>Betaproteobacteria</taxon>
        <taxon>Burkholderiales</taxon>
        <taxon>Comamonadaceae</taxon>
        <taxon>Hydrogenophaga</taxon>
    </lineage>
</organism>
<evidence type="ECO:0000259" key="7">
    <source>
        <dbReference type="Pfam" id="PF09349"/>
    </source>
</evidence>
<dbReference type="Gene3D" id="1.10.3330.10">
    <property type="entry name" value="Oxo-4-hydroxy-4-carboxy-5-ureidoimidazoline decarboxylase"/>
    <property type="match status" value="1"/>
</dbReference>
<proteinExistence type="predicted"/>
<evidence type="ECO:0000256" key="3">
    <source>
        <dbReference type="ARBA" id="ARBA00012257"/>
    </source>
</evidence>
<comment type="pathway">
    <text evidence="2">Purine metabolism; urate degradation; (S)-allantoin from urate: step 3/3.</text>
</comment>
<dbReference type="InterPro" id="IPR017580">
    <property type="entry name" value="OHCU_decarboxylase-1"/>
</dbReference>
<gene>
    <name evidence="8" type="ORF">J2W49_000983</name>
</gene>
<evidence type="ECO:0000256" key="4">
    <source>
        <dbReference type="ARBA" id="ARBA00022631"/>
    </source>
</evidence>
<keyword evidence="4" id="KW-0659">Purine metabolism</keyword>
<accession>A0ABU1WJ07</accession>
<evidence type="ECO:0000256" key="1">
    <source>
        <dbReference type="ARBA" id="ARBA00001163"/>
    </source>
</evidence>
<comment type="catalytic activity">
    <reaction evidence="1">
        <text>5-hydroxy-2-oxo-4-ureido-2,5-dihydro-1H-imidazole-5-carboxylate + H(+) = (S)-allantoin + CO2</text>
        <dbReference type="Rhea" id="RHEA:26301"/>
        <dbReference type="ChEBI" id="CHEBI:15378"/>
        <dbReference type="ChEBI" id="CHEBI:15678"/>
        <dbReference type="ChEBI" id="CHEBI:16526"/>
        <dbReference type="ChEBI" id="CHEBI:58639"/>
        <dbReference type="EC" id="4.1.1.97"/>
    </reaction>
</comment>
<evidence type="ECO:0000256" key="2">
    <source>
        <dbReference type="ARBA" id="ARBA00004754"/>
    </source>
</evidence>
<sequence>MTSKHLPPIHLATLNTLDQEAFCDLLGGVVEHSPWVARRAWGDRPFANLDALYDALARAIRLAPRSQQLALLRVHPELAGSEATAGTMTADSNSEQGRLGLLDLHPDDVARLTDLNRRYRERFGFPYVAAMRLHGSLADVFRSFEQRLHNDPETELAVSLLQVCEVMRGRLARTVLLETTTHTLSLVSTPLRSLS</sequence>
<evidence type="ECO:0000313" key="9">
    <source>
        <dbReference type="Proteomes" id="UP001265700"/>
    </source>
</evidence>
<dbReference type="InterPro" id="IPR036778">
    <property type="entry name" value="OHCU_decarboxylase_sf"/>
</dbReference>
<dbReference type="EC" id="4.1.1.97" evidence="3"/>
<evidence type="ECO:0000313" key="8">
    <source>
        <dbReference type="EMBL" id="MDR7149034.1"/>
    </source>
</evidence>
<keyword evidence="6 8" id="KW-0456">Lyase</keyword>
<dbReference type="RefSeq" id="WP_310312376.1">
    <property type="nucleotide sequence ID" value="NZ_JAVDWU010000002.1"/>
</dbReference>
<dbReference type="PANTHER" id="PTHR43466:SF1">
    <property type="entry name" value="2-OXO-4-HYDROXY-4-CARBOXY-5-UREIDOIMIDAZOLINE DECARBOXYLASE-RELATED"/>
    <property type="match status" value="1"/>
</dbReference>
<feature type="domain" description="Oxo-4-hydroxy-4-carboxy-5-ureidoimidazoline decarboxylase" evidence="7">
    <location>
        <begin position="15"/>
        <end position="172"/>
    </location>
</feature>